<proteinExistence type="predicted"/>
<evidence type="ECO:0000313" key="2">
    <source>
        <dbReference type="Proteomes" id="UP000093898"/>
    </source>
</evidence>
<comment type="caution">
    <text evidence="1">The sequence shown here is derived from an EMBL/GenBank/DDBJ whole genome shotgun (WGS) entry which is preliminary data.</text>
</comment>
<organism evidence="1 2">
    <name type="scientific">Mycolicibacterium mucogenicum</name>
    <name type="common">Mycobacterium mucogenicum</name>
    <dbReference type="NCBI Taxonomy" id="56689"/>
    <lineage>
        <taxon>Bacteria</taxon>
        <taxon>Bacillati</taxon>
        <taxon>Actinomycetota</taxon>
        <taxon>Actinomycetes</taxon>
        <taxon>Mycobacteriales</taxon>
        <taxon>Mycobacteriaceae</taxon>
        <taxon>Mycolicibacterium</taxon>
    </lineage>
</organism>
<protein>
    <submittedName>
        <fullName evidence="1">Uncharacterized protein</fullName>
    </submittedName>
</protein>
<accession>A0A1A3H9T5</accession>
<name>A0A1A3H9T5_MYCMU</name>
<reference evidence="1 2" key="1">
    <citation type="submission" date="2016-06" db="EMBL/GenBank/DDBJ databases">
        <authorList>
            <person name="Kjaerup R.B."/>
            <person name="Dalgaard T.S."/>
            <person name="Juul-Madsen H.R."/>
        </authorList>
    </citation>
    <scope>NUCLEOTIDE SEQUENCE [LARGE SCALE GENOMIC DNA]</scope>
    <source>
        <strain evidence="1 2">1127319.6</strain>
    </source>
</reference>
<gene>
    <name evidence="1" type="ORF">A5630_15415</name>
</gene>
<dbReference type="Proteomes" id="UP000093898">
    <property type="component" value="Unassembled WGS sequence"/>
</dbReference>
<dbReference type="AlphaFoldDB" id="A0A1A3H9T5"/>
<dbReference type="EMBL" id="LZLC01000052">
    <property type="protein sequence ID" value="OBJ44795.1"/>
    <property type="molecule type" value="Genomic_DNA"/>
</dbReference>
<evidence type="ECO:0000313" key="1">
    <source>
        <dbReference type="EMBL" id="OBJ44795.1"/>
    </source>
</evidence>
<sequence>MLGTMTTWELAQQAGTFGLGEPTPGAVGFPDPQSVGPAVGQDGACLAQEFGAGLALQARMTTLTVGGKEGAHIRAAAAGLELPVPQVRVGAGQTLRQLHRAPSFLINSIPLSHSPIQRPGSV</sequence>